<keyword evidence="3" id="KW-1185">Reference proteome</keyword>
<feature type="region of interest" description="Disordered" evidence="1">
    <location>
        <begin position="1"/>
        <end position="60"/>
    </location>
</feature>
<accession>A0A9W8N3F7</accession>
<feature type="compositionally biased region" description="Low complexity" evidence="1">
    <location>
        <begin position="24"/>
        <end position="60"/>
    </location>
</feature>
<protein>
    <recommendedName>
        <fullName evidence="4">C2H2-type domain-containing protein</fullName>
    </recommendedName>
</protein>
<feature type="compositionally biased region" description="Basic and acidic residues" evidence="1">
    <location>
        <begin position="132"/>
        <end position="158"/>
    </location>
</feature>
<comment type="caution">
    <text evidence="2">The sequence shown here is derived from an EMBL/GenBank/DDBJ whole genome shotgun (WGS) entry which is preliminary data.</text>
</comment>
<sequence>MPIPPVYEESEDSDDDDERPLGLRFRTSRAPSSAPSESSTRGRSRSVGPRSRSQSRSASAGKEYFCIFSNCPRSVQPIPRRLNFLRHLKLIHKYDGDELPETVDSQDEMHGAMHTDGFLKPIKIRPGWRGENTAREKRQPQTRGRGKEIGDTRMRDIDSAAGYDEESD</sequence>
<dbReference type="EMBL" id="JANPWZ010003494">
    <property type="protein sequence ID" value="KAJ3552394.1"/>
    <property type="molecule type" value="Genomic_DNA"/>
</dbReference>
<evidence type="ECO:0000313" key="3">
    <source>
        <dbReference type="Proteomes" id="UP001148614"/>
    </source>
</evidence>
<evidence type="ECO:0000256" key="1">
    <source>
        <dbReference type="SAM" id="MobiDB-lite"/>
    </source>
</evidence>
<proteinExistence type="predicted"/>
<evidence type="ECO:0008006" key="4">
    <source>
        <dbReference type="Google" id="ProtNLM"/>
    </source>
</evidence>
<feature type="region of interest" description="Disordered" evidence="1">
    <location>
        <begin position="122"/>
        <end position="168"/>
    </location>
</feature>
<dbReference type="Proteomes" id="UP001148614">
    <property type="component" value="Unassembled WGS sequence"/>
</dbReference>
<reference evidence="2" key="1">
    <citation type="submission" date="2022-07" db="EMBL/GenBank/DDBJ databases">
        <title>Genome Sequence of Xylaria arbuscula.</title>
        <authorList>
            <person name="Buettner E."/>
        </authorList>
    </citation>
    <scope>NUCLEOTIDE SEQUENCE</scope>
    <source>
        <strain evidence="2">VT107</strain>
    </source>
</reference>
<evidence type="ECO:0000313" key="2">
    <source>
        <dbReference type="EMBL" id="KAJ3552394.1"/>
    </source>
</evidence>
<name>A0A9W8N3F7_9PEZI</name>
<organism evidence="2 3">
    <name type="scientific">Xylaria arbuscula</name>
    <dbReference type="NCBI Taxonomy" id="114810"/>
    <lineage>
        <taxon>Eukaryota</taxon>
        <taxon>Fungi</taxon>
        <taxon>Dikarya</taxon>
        <taxon>Ascomycota</taxon>
        <taxon>Pezizomycotina</taxon>
        <taxon>Sordariomycetes</taxon>
        <taxon>Xylariomycetidae</taxon>
        <taxon>Xylariales</taxon>
        <taxon>Xylariaceae</taxon>
        <taxon>Xylaria</taxon>
    </lineage>
</organism>
<dbReference type="AlphaFoldDB" id="A0A9W8N3F7"/>
<feature type="compositionally biased region" description="Acidic residues" evidence="1">
    <location>
        <begin position="8"/>
        <end position="18"/>
    </location>
</feature>
<gene>
    <name evidence="2" type="ORF">NPX13_g11125</name>
</gene>
<dbReference type="VEuPathDB" id="FungiDB:F4678DRAFT_324910"/>